<dbReference type="EnsemblPlants" id="Solyc09g065955.1.1">
    <property type="protein sequence ID" value="Solyc09g065955.1.1"/>
    <property type="gene ID" value="Solyc09g065955.1"/>
</dbReference>
<protein>
    <submittedName>
        <fullName evidence="1">Uncharacterized protein</fullName>
    </submittedName>
</protein>
<reference evidence="1" key="1">
    <citation type="journal article" date="2012" name="Nature">
        <title>The tomato genome sequence provides insights into fleshy fruit evolution.</title>
        <authorList>
            <consortium name="Tomato Genome Consortium"/>
        </authorList>
    </citation>
    <scope>NUCLEOTIDE SEQUENCE [LARGE SCALE GENOMIC DNA]</scope>
    <source>
        <strain evidence="1">cv. Heinz 1706</strain>
    </source>
</reference>
<dbReference type="AlphaFoldDB" id="A0A3Q7I4J7"/>
<dbReference type="Gramene" id="Solyc09g065955.1.1">
    <property type="protein sequence ID" value="Solyc09g065955.1.1"/>
    <property type="gene ID" value="Solyc09g065955.1"/>
</dbReference>
<organism evidence="1">
    <name type="scientific">Solanum lycopersicum</name>
    <name type="common">Tomato</name>
    <name type="synonym">Lycopersicon esculentum</name>
    <dbReference type="NCBI Taxonomy" id="4081"/>
    <lineage>
        <taxon>Eukaryota</taxon>
        <taxon>Viridiplantae</taxon>
        <taxon>Streptophyta</taxon>
        <taxon>Embryophyta</taxon>
        <taxon>Tracheophyta</taxon>
        <taxon>Spermatophyta</taxon>
        <taxon>Magnoliopsida</taxon>
        <taxon>eudicotyledons</taxon>
        <taxon>Gunneridae</taxon>
        <taxon>Pentapetalae</taxon>
        <taxon>asterids</taxon>
        <taxon>lamiids</taxon>
        <taxon>Solanales</taxon>
        <taxon>Solanaceae</taxon>
        <taxon>Solanoideae</taxon>
        <taxon>Solaneae</taxon>
        <taxon>Solanum</taxon>
        <taxon>Solanum subgen. Lycopersicon</taxon>
    </lineage>
</organism>
<reference evidence="1" key="2">
    <citation type="submission" date="2019-01" db="UniProtKB">
        <authorList>
            <consortium name="EnsemblPlants"/>
        </authorList>
    </citation>
    <scope>IDENTIFICATION</scope>
    <source>
        <strain evidence="1">cv. Heinz 1706</strain>
    </source>
</reference>
<dbReference type="Proteomes" id="UP000004994">
    <property type="component" value="Chromosome 9"/>
</dbReference>
<name>A0A3Q7I4J7_SOLLC</name>
<evidence type="ECO:0000313" key="2">
    <source>
        <dbReference type="Proteomes" id="UP000004994"/>
    </source>
</evidence>
<keyword evidence="2" id="KW-1185">Reference proteome</keyword>
<sequence length="132" mass="14742">MVIMFTWSMHALSNSVDSKLDVRTDSFFCPVSETEIPHRFAPTNKKFDFLAKFRKEGFSADLADHRSFNLSSCDIGCVILIDVNKQHILSPYAILRGADKDIEARGIQAKMQGVLKFLKLSAPDASLVCNVC</sequence>
<accession>A0A3Q7I4J7</accession>
<dbReference type="InParanoid" id="A0A3Q7I4J7"/>
<proteinExistence type="predicted"/>
<evidence type="ECO:0000313" key="1">
    <source>
        <dbReference type="EnsemblPlants" id="Solyc09g065955.1.1"/>
    </source>
</evidence>